<dbReference type="SUPFAM" id="SSF48371">
    <property type="entry name" value="ARM repeat"/>
    <property type="match status" value="1"/>
</dbReference>
<evidence type="ECO:0000256" key="4">
    <source>
        <dbReference type="ARBA" id="ARBA00022679"/>
    </source>
</evidence>
<evidence type="ECO:0000256" key="5">
    <source>
        <dbReference type="ARBA" id="ARBA00022786"/>
    </source>
</evidence>
<dbReference type="OrthoDB" id="655609at2759"/>
<keyword evidence="9" id="KW-1185">Reference proteome</keyword>
<dbReference type="Gene3D" id="1.25.10.10">
    <property type="entry name" value="Leucine-rich Repeat Variant"/>
    <property type="match status" value="1"/>
</dbReference>
<dbReference type="EMBL" id="CAJGYO010000007">
    <property type="protein sequence ID" value="CAD6244563.1"/>
    <property type="molecule type" value="Genomic_DNA"/>
</dbReference>
<dbReference type="PANTHER" id="PTHR23315:SF260">
    <property type="entry name" value="U-BOX DOMAIN-CONTAINING PROTEIN 73"/>
    <property type="match status" value="1"/>
</dbReference>
<dbReference type="PANTHER" id="PTHR23315">
    <property type="entry name" value="U BOX DOMAIN-CONTAINING"/>
    <property type="match status" value="1"/>
</dbReference>
<evidence type="ECO:0000259" key="7">
    <source>
        <dbReference type="Pfam" id="PF04564"/>
    </source>
</evidence>
<feature type="compositionally biased region" description="Low complexity" evidence="6">
    <location>
        <begin position="83"/>
        <end position="99"/>
    </location>
</feature>
<dbReference type="Gene3D" id="3.30.40.10">
    <property type="entry name" value="Zinc/RING finger domain, C3HC4 (zinc finger)"/>
    <property type="match status" value="1"/>
</dbReference>
<dbReference type="GO" id="GO:0016567">
    <property type="term" value="P:protein ubiquitination"/>
    <property type="evidence" value="ECO:0007669"/>
    <property type="project" value="UniProtKB-UniPathway"/>
</dbReference>
<dbReference type="Proteomes" id="UP000604825">
    <property type="component" value="Unassembled WGS sequence"/>
</dbReference>
<feature type="region of interest" description="Disordered" evidence="6">
    <location>
        <begin position="1"/>
        <end position="159"/>
    </location>
</feature>
<evidence type="ECO:0000256" key="6">
    <source>
        <dbReference type="SAM" id="MobiDB-lite"/>
    </source>
</evidence>
<dbReference type="Pfam" id="PF04564">
    <property type="entry name" value="U-box"/>
    <property type="match status" value="1"/>
</dbReference>
<evidence type="ECO:0000256" key="3">
    <source>
        <dbReference type="ARBA" id="ARBA00012483"/>
    </source>
</evidence>
<name>A0A811PGC8_9POAL</name>
<protein>
    <recommendedName>
        <fullName evidence="3">RING-type E3 ubiquitin transferase</fullName>
        <ecNumber evidence="3">2.3.2.27</ecNumber>
    </recommendedName>
</protein>
<accession>A0A811PGC8</accession>
<comment type="pathway">
    <text evidence="2">Protein modification; protein ubiquitination.</text>
</comment>
<proteinExistence type="predicted"/>
<organism evidence="8 9">
    <name type="scientific">Miscanthus lutarioriparius</name>
    <dbReference type="NCBI Taxonomy" id="422564"/>
    <lineage>
        <taxon>Eukaryota</taxon>
        <taxon>Viridiplantae</taxon>
        <taxon>Streptophyta</taxon>
        <taxon>Embryophyta</taxon>
        <taxon>Tracheophyta</taxon>
        <taxon>Spermatophyta</taxon>
        <taxon>Magnoliopsida</taxon>
        <taxon>Liliopsida</taxon>
        <taxon>Poales</taxon>
        <taxon>Poaceae</taxon>
        <taxon>PACMAD clade</taxon>
        <taxon>Panicoideae</taxon>
        <taxon>Andropogonodae</taxon>
        <taxon>Andropogoneae</taxon>
        <taxon>Saccharinae</taxon>
        <taxon>Miscanthus</taxon>
    </lineage>
</organism>
<dbReference type="InterPro" id="IPR003613">
    <property type="entry name" value="Ubox_domain"/>
</dbReference>
<comment type="catalytic activity">
    <reaction evidence="1">
        <text>S-ubiquitinyl-[E2 ubiquitin-conjugating enzyme]-L-cysteine + [acceptor protein]-L-lysine = [E2 ubiquitin-conjugating enzyme]-L-cysteine + N(6)-ubiquitinyl-[acceptor protein]-L-lysine.</text>
        <dbReference type="EC" id="2.3.2.27"/>
    </reaction>
</comment>
<keyword evidence="5" id="KW-0833">Ubl conjugation pathway</keyword>
<sequence length="606" mass="66791">MSLRRSSHTSSADETLEDELRSAIEGEIIQENARASSAQQPPSGCWPSSPSSLVRGVARRVLAVSTRPSDHTLPTRRSPPRSPQRGRQGAGRRVLAVAASPSDHTLLTPRSSPRSLHRGQASSSDVPGTSGSVRQGPTRTGSEEEARLEQDQAAHTRSGYGATMRSALAKIQEGTHDHDQERAVFGKMEEAITGLMELTYGTAELQNPPELPREFATRFPYDDADSSHSGLSGVMDDPVILASGYSSDQLYHRLFCSPNVCPSTKVTLSHTFTAPNHLLRDMIAAWRLDHMARSSSNKADTLSIPVAPSEEQIQAILQKLSGHSVMQEQALHEIQLLSKTTKGEQPCLHKWAGLLPELIDLQKNWKSTWSQELEEQRLGVILNLSVHRPNREILAGANQLPGLLKITHKLHKYGSPASHLAKVASIVAILSEFDMFRKRLLDIGGMEMLRDLLRIEDVVVRKEAVTAIRGLCADEEGKINAQSYNVPDALLEYLMVSDEVLLLLDCLPKDLHVVDKMCDKAMELVNIIMAEEGTRPVTPEATYSAISLVHAIVQRDVHKMEQVKNMEDFKERLRELSSGTLPMQTMLKGDTIINCLSEGFPAPLNL</sequence>
<gene>
    <name evidence="8" type="ORF">NCGR_LOCUS29204</name>
</gene>
<feature type="compositionally biased region" description="Low complexity" evidence="6">
    <location>
        <begin position="41"/>
        <end position="65"/>
    </location>
</feature>
<evidence type="ECO:0000313" key="9">
    <source>
        <dbReference type="Proteomes" id="UP000604825"/>
    </source>
</evidence>
<comment type="caution">
    <text evidence="8">The sequence shown here is derived from an EMBL/GenBank/DDBJ whole genome shotgun (WGS) entry which is preliminary data.</text>
</comment>
<keyword evidence="4" id="KW-0808">Transferase</keyword>
<dbReference type="InterPro" id="IPR011989">
    <property type="entry name" value="ARM-like"/>
</dbReference>
<evidence type="ECO:0000256" key="2">
    <source>
        <dbReference type="ARBA" id="ARBA00004906"/>
    </source>
</evidence>
<dbReference type="UniPathway" id="UPA00143"/>
<evidence type="ECO:0000313" key="8">
    <source>
        <dbReference type="EMBL" id="CAD6244563.1"/>
    </source>
</evidence>
<dbReference type="InterPro" id="IPR013083">
    <property type="entry name" value="Znf_RING/FYVE/PHD"/>
</dbReference>
<dbReference type="InterPro" id="IPR016024">
    <property type="entry name" value="ARM-type_fold"/>
</dbReference>
<feature type="domain" description="U-box" evidence="7">
    <location>
        <begin position="234"/>
        <end position="290"/>
    </location>
</feature>
<evidence type="ECO:0000256" key="1">
    <source>
        <dbReference type="ARBA" id="ARBA00000900"/>
    </source>
</evidence>
<feature type="compositionally biased region" description="Polar residues" evidence="6">
    <location>
        <begin position="102"/>
        <end position="140"/>
    </location>
</feature>
<dbReference type="AlphaFoldDB" id="A0A811PGC8"/>
<dbReference type="EC" id="2.3.2.27" evidence="3"/>
<dbReference type="GO" id="GO:0061630">
    <property type="term" value="F:ubiquitin protein ligase activity"/>
    <property type="evidence" value="ECO:0007669"/>
    <property type="project" value="UniProtKB-EC"/>
</dbReference>
<reference evidence="8" key="1">
    <citation type="submission" date="2020-10" db="EMBL/GenBank/DDBJ databases">
        <authorList>
            <person name="Han B."/>
            <person name="Lu T."/>
            <person name="Zhao Q."/>
            <person name="Huang X."/>
            <person name="Zhao Y."/>
        </authorList>
    </citation>
    <scope>NUCLEOTIDE SEQUENCE</scope>
</reference>
<feature type="compositionally biased region" description="Basic and acidic residues" evidence="6">
    <location>
        <begin position="141"/>
        <end position="154"/>
    </location>
</feature>
<dbReference type="SUPFAM" id="SSF57850">
    <property type="entry name" value="RING/U-box"/>
    <property type="match status" value="1"/>
</dbReference>